<reference evidence="3 4" key="1">
    <citation type="journal article" date="2016" name="Nat. Commun.">
        <title>Thousands of microbial genomes shed light on interconnected biogeochemical processes in an aquifer system.</title>
        <authorList>
            <person name="Anantharaman K."/>
            <person name="Brown C.T."/>
            <person name="Hug L.A."/>
            <person name="Sharon I."/>
            <person name="Castelle C.J."/>
            <person name="Probst A.J."/>
            <person name="Thomas B.C."/>
            <person name="Singh A."/>
            <person name="Wilkins M.J."/>
            <person name="Karaoz U."/>
            <person name="Brodie E.L."/>
            <person name="Williams K.H."/>
            <person name="Hubbard S.S."/>
            <person name="Banfield J.F."/>
        </authorList>
    </citation>
    <scope>NUCLEOTIDE SEQUENCE [LARGE SCALE GENOMIC DNA]</scope>
</reference>
<name>A0A1F6DEY3_9BACT</name>
<organism evidence="3 4">
    <name type="scientific">Candidatus Kaiserbacteria bacterium RIFCSPHIGHO2_01_FULL_56_24</name>
    <dbReference type="NCBI Taxonomy" id="1798487"/>
    <lineage>
        <taxon>Bacteria</taxon>
        <taxon>Candidatus Kaiseribacteriota</taxon>
    </lineage>
</organism>
<accession>A0A1F6DEY3</accession>
<evidence type="ECO:0000313" key="3">
    <source>
        <dbReference type="EMBL" id="OGG59989.1"/>
    </source>
</evidence>
<evidence type="ECO:0000256" key="2">
    <source>
        <dbReference type="SAM" id="Phobius"/>
    </source>
</evidence>
<evidence type="ECO:0000313" key="4">
    <source>
        <dbReference type="Proteomes" id="UP000176377"/>
    </source>
</evidence>
<evidence type="ECO:0000256" key="1">
    <source>
        <dbReference type="SAM" id="MobiDB-lite"/>
    </source>
</evidence>
<keyword evidence="2" id="KW-0472">Membrane</keyword>
<feature type="region of interest" description="Disordered" evidence="1">
    <location>
        <begin position="470"/>
        <end position="491"/>
    </location>
</feature>
<dbReference type="AlphaFoldDB" id="A0A1F6DEY3"/>
<keyword evidence="2" id="KW-1133">Transmembrane helix</keyword>
<dbReference type="Proteomes" id="UP000176377">
    <property type="component" value="Unassembled WGS sequence"/>
</dbReference>
<gene>
    <name evidence="3" type="ORF">A2765_00800</name>
</gene>
<feature type="transmembrane region" description="Helical" evidence="2">
    <location>
        <begin position="93"/>
        <end position="118"/>
    </location>
</feature>
<feature type="transmembrane region" description="Helical" evidence="2">
    <location>
        <begin position="67"/>
        <end position="87"/>
    </location>
</feature>
<comment type="caution">
    <text evidence="3">The sequence shown here is derived from an EMBL/GenBank/DDBJ whole genome shotgun (WGS) entry which is preliminary data.</text>
</comment>
<keyword evidence="2" id="KW-0812">Transmembrane</keyword>
<sequence>MAEEEHAPSIIDSAFEKAAHGIQHLLDGAAHGGGGHGHGKKTFLQKWFSISSWVEEVGGRGISRGTFLVGLYVPLLVAASVLIPAFPDLVLSWLLLGLPIIGPVGLLIGFWGAWVWYVRSNFIFTRTKPILLEVKMPAEITKSPRAMELVLTSLWFRASMTTFIDKYWHGGVYAYYSLEMASIGGEVHFYIWSSRDYYRNIIEANMYAQYPEVEIVEVSDYATDFHYDHHKHMAFVGDYMLESHNISRHDPRANAYPLKTYVDYELDKDPKEELKVEPFAQAMEVLSALNKDEQAWVQIVVRGHFGKEWKTLVEEEVKLLRRQASIQPGKESADESDEKKYGFPRPTWREQELMKSMERNLGKIPYDFGARMVFIGPRNNFRGNEATAIRWIFRPLANPNYGIMLRPRNAHNDFDYPWQDIGNRRYEHETHRYIDAYRRRQMFYPPWQDQRNITSVEVLATLWHPPSSTVRAPGLQRIPSTKTEPPPNLPM</sequence>
<protein>
    <submittedName>
        <fullName evidence="3">Uncharacterized protein</fullName>
    </submittedName>
</protein>
<proteinExistence type="predicted"/>
<dbReference type="EMBL" id="MFLA01000015">
    <property type="protein sequence ID" value="OGG59989.1"/>
    <property type="molecule type" value="Genomic_DNA"/>
</dbReference>